<comment type="subcellular location">
    <subcellularLocation>
        <location evidence="1 4">Nucleus</location>
    </subcellularLocation>
</comment>
<evidence type="ECO:0000256" key="3">
    <source>
        <dbReference type="ARBA" id="ARBA00023242"/>
    </source>
</evidence>
<keyword evidence="4" id="KW-0804">Transcription</keyword>
<dbReference type="RefSeq" id="XP_014158276.1">
    <property type="nucleotide sequence ID" value="XM_014302801.1"/>
</dbReference>
<dbReference type="PANTHER" id="PTHR12465:SF0">
    <property type="entry name" value="MEDIATOR OF RNA POLYMERASE II TRANSCRIPTION SUBUNIT 20"/>
    <property type="match status" value="1"/>
</dbReference>
<dbReference type="InterPro" id="IPR013921">
    <property type="entry name" value="Mediator_Med20"/>
</dbReference>
<dbReference type="GO" id="GO:0016592">
    <property type="term" value="C:mediator complex"/>
    <property type="evidence" value="ECO:0007669"/>
    <property type="project" value="InterPro"/>
</dbReference>
<name>A0A0L0G5Z7_9EUKA</name>
<reference evidence="5 6" key="1">
    <citation type="submission" date="2011-02" db="EMBL/GenBank/DDBJ databases">
        <title>The Genome Sequence of Sphaeroforma arctica JP610.</title>
        <authorList>
            <consortium name="The Broad Institute Genome Sequencing Platform"/>
            <person name="Russ C."/>
            <person name="Cuomo C."/>
            <person name="Young S.K."/>
            <person name="Zeng Q."/>
            <person name="Gargeya S."/>
            <person name="Alvarado L."/>
            <person name="Berlin A."/>
            <person name="Chapman S.B."/>
            <person name="Chen Z."/>
            <person name="Freedman E."/>
            <person name="Gellesch M."/>
            <person name="Goldberg J."/>
            <person name="Griggs A."/>
            <person name="Gujja S."/>
            <person name="Heilman E."/>
            <person name="Heiman D."/>
            <person name="Howarth C."/>
            <person name="Mehta T."/>
            <person name="Neiman D."/>
            <person name="Pearson M."/>
            <person name="Roberts A."/>
            <person name="Saif S."/>
            <person name="Shea T."/>
            <person name="Shenoy N."/>
            <person name="Sisk P."/>
            <person name="Stolte C."/>
            <person name="Sykes S."/>
            <person name="White J."/>
            <person name="Yandava C."/>
            <person name="Burger G."/>
            <person name="Gray M.W."/>
            <person name="Holland P.W.H."/>
            <person name="King N."/>
            <person name="Lang F.B.F."/>
            <person name="Roger A.J."/>
            <person name="Ruiz-Trillo I."/>
            <person name="Haas B."/>
            <person name="Nusbaum C."/>
            <person name="Birren B."/>
        </authorList>
    </citation>
    <scope>NUCLEOTIDE SEQUENCE [LARGE SCALE GENOMIC DNA]</scope>
    <source>
        <strain evidence="5 6">JP610</strain>
    </source>
</reference>
<dbReference type="OrthoDB" id="1854899at2759"/>
<dbReference type="AlphaFoldDB" id="A0A0L0G5Z7"/>
<accession>A0A0L0G5Z7</accession>
<evidence type="ECO:0000256" key="4">
    <source>
        <dbReference type="RuleBase" id="RU364152"/>
    </source>
</evidence>
<keyword evidence="4" id="KW-0805">Transcription regulation</keyword>
<dbReference type="GeneID" id="25903923"/>
<evidence type="ECO:0000313" key="6">
    <source>
        <dbReference type="Proteomes" id="UP000054560"/>
    </source>
</evidence>
<dbReference type="STRING" id="667725.A0A0L0G5Z7"/>
<keyword evidence="3 4" id="KW-0539">Nucleus</keyword>
<keyword evidence="6" id="KW-1185">Reference proteome</keyword>
<gene>
    <name evidence="4" type="primary">MED20</name>
    <name evidence="5" type="ORF">SARC_03419</name>
</gene>
<dbReference type="EMBL" id="KQ241769">
    <property type="protein sequence ID" value="KNC84374.1"/>
    <property type="molecule type" value="Genomic_DNA"/>
</dbReference>
<comment type="similarity">
    <text evidence="2 4">Belongs to the Mediator complex subunit 20 family.</text>
</comment>
<evidence type="ECO:0000313" key="5">
    <source>
        <dbReference type="EMBL" id="KNC84374.1"/>
    </source>
</evidence>
<comment type="subunit">
    <text evidence="4">Component of the Mediator complex.</text>
</comment>
<dbReference type="GO" id="GO:0006357">
    <property type="term" value="P:regulation of transcription by RNA polymerase II"/>
    <property type="evidence" value="ECO:0007669"/>
    <property type="project" value="InterPro"/>
</dbReference>
<dbReference type="GO" id="GO:0003713">
    <property type="term" value="F:transcription coactivator activity"/>
    <property type="evidence" value="ECO:0007669"/>
    <property type="project" value="TreeGrafter"/>
</dbReference>
<proteinExistence type="inferred from homology"/>
<dbReference type="Proteomes" id="UP000054560">
    <property type="component" value="Unassembled WGS sequence"/>
</dbReference>
<sequence>MGVCKVFILDPNDKSLVELYSVEKLYSRIESLCGQRAGNWKVECDLWQYGPKTMHTAKFSHIKNKRYTLSGNLLMEASEEIEAIIIKLKNWVKRKSAKMEGISFNLGDFTIEVGSVVVGSQDRGIIMRMAYGASTSQAQCVDLLTEMYTMIFRCTQTIPSTDEVFPVTDFQTVGLDPEDCGDRHMAFQYMTALKQSKIL</sequence>
<organism evidence="5 6">
    <name type="scientific">Sphaeroforma arctica JP610</name>
    <dbReference type="NCBI Taxonomy" id="667725"/>
    <lineage>
        <taxon>Eukaryota</taxon>
        <taxon>Ichthyosporea</taxon>
        <taxon>Ichthyophonida</taxon>
        <taxon>Sphaeroforma</taxon>
    </lineage>
</organism>
<keyword evidence="4" id="KW-0010">Activator</keyword>
<evidence type="ECO:0000256" key="1">
    <source>
        <dbReference type="ARBA" id="ARBA00004123"/>
    </source>
</evidence>
<protein>
    <recommendedName>
        <fullName evidence="4">Mediator of RNA polymerase II transcription subunit 20</fullName>
    </recommendedName>
    <alternativeName>
        <fullName evidence="4">Mediator complex subunit 20</fullName>
    </alternativeName>
</protein>
<comment type="function">
    <text evidence="4">Component of the Mediator complex, a coactivator involved in the regulated transcription of nearly all RNA polymerase II-dependent genes. Mediator functions as a bridge to convey information from gene-specific regulatory proteins to the basal RNA polymerase II transcription machinery. Mediator is recruited to promoters by direct interactions with regulatory proteins and serves as a scaffold for the assembly of a functional preinitiation complex with RNA polymerase II and the general transcription factors.</text>
</comment>
<dbReference type="Pfam" id="PF08612">
    <property type="entry name" value="Med20"/>
    <property type="match status" value="1"/>
</dbReference>
<dbReference type="PANTHER" id="PTHR12465">
    <property type="entry name" value="UBIQUITIN SPECIFIC PROTEASE HOMOLOG 49"/>
    <property type="match status" value="1"/>
</dbReference>
<evidence type="ECO:0000256" key="2">
    <source>
        <dbReference type="ARBA" id="ARBA00010743"/>
    </source>
</evidence>